<proteinExistence type="predicted"/>
<gene>
    <name evidence="1" type="ORF">SPELUC_LOCUS17236</name>
</gene>
<dbReference type="EMBL" id="CAJVPW010069143">
    <property type="protein sequence ID" value="CAG8791068.1"/>
    <property type="molecule type" value="Genomic_DNA"/>
</dbReference>
<accession>A0ACA9RGN7</accession>
<name>A0ACA9RGN7_9GLOM</name>
<organism evidence="1 2">
    <name type="scientific">Cetraspora pellucida</name>
    <dbReference type="NCBI Taxonomy" id="1433469"/>
    <lineage>
        <taxon>Eukaryota</taxon>
        <taxon>Fungi</taxon>
        <taxon>Fungi incertae sedis</taxon>
        <taxon>Mucoromycota</taxon>
        <taxon>Glomeromycotina</taxon>
        <taxon>Glomeromycetes</taxon>
        <taxon>Diversisporales</taxon>
        <taxon>Gigasporaceae</taxon>
        <taxon>Cetraspora</taxon>
    </lineage>
</organism>
<evidence type="ECO:0000313" key="1">
    <source>
        <dbReference type="EMBL" id="CAG8791068.1"/>
    </source>
</evidence>
<feature type="non-terminal residue" evidence="1">
    <location>
        <position position="1"/>
    </location>
</feature>
<feature type="non-terminal residue" evidence="1">
    <location>
        <position position="138"/>
    </location>
</feature>
<sequence length="138" mass="16418">KTNIRRKPNVYSGRKPAGVWKHFNKGNKYNNSHYDANCNYCKNDCYGEPKKMSIHLLHQCKPAKSYIIDIEKDLKCIDFTDSQKRIKTIRDKERNKKDYLEKQSRVIFPENIYGDDIPSQVTDWISRINNTEINKEKF</sequence>
<protein>
    <submittedName>
        <fullName evidence="1">15417_t:CDS:1</fullName>
    </submittedName>
</protein>
<dbReference type="Proteomes" id="UP000789366">
    <property type="component" value="Unassembled WGS sequence"/>
</dbReference>
<reference evidence="1" key="1">
    <citation type="submission" date="2021-06" db="EMBL/GenBank/DDBJ databases">
        <authorList>
            <person name="Kallberg Y."/>
            <person name="Tangrot J."/>
            <person name="Rosling A."/>
        </authorList>
    </citation>
    <scope>NUCLEOTIDE SEQUENCE</scope>
    <source>
        <strain evidence="1">28 12/20/2015</strain>
    </source>
</reference>
<keyword evidence="2" id="KW-1185">Reference proteome</keyword>
<comment type="caution">
    <text evidence="1">The sequence shown here is derived from an EMBL/GenBank/DDBJ whole genome shotgun (WGS) entry which is preliminary data.</text>
</comment>
<evidence type="ECO:0000313" key="2">
    <source>
        <dbReference type="Proteomes" id="UP000789366"/>
    </source>
</evidence>